<evidence type="ECO:0000256" key="3">
    <source>
        <dbReference type="ARBA" id="ARBA00023125"/>
    </source>
</evidence>
<dbReference type="InterPro" id="IPR036390">
    <property type="entry name" value="WH_DNA-bd_sf"/>
</dbReference>
<evidence type="ECO:0000256" key="6">
    <source>
        <dbReference type="PROSITE-ProRule" id="PRU00089"/>
    </source>
</evidence>
<dbReference type="InterPro" id="IPR018122">
    <property type="entry name" value="TF_fork_head_CS_1"/>
</dbReference>
<dbReference type="Gene3D" id="1.10.10.10">
    <property type="entry name" value="Winged helix-like DNA-binding domain superfamily/Winged helix DNA-binding domain"/>
    <property type="match status" value="1"/>
</dbReference>
<feature type="region of interest" description="Disordered" evidence="7">
    <location>
        <begin position="81"/>
        <end position="214"/>
    </location>
</feature>
<evidence type="ECO:0000256" key="1">
    <source>
        <dbReference type="ARBA" id="ARBA00004123"/>
    </source>
</evidence>
<dbReference type="AlphaFoldDB" id="A0AA48IIN2"/>
<feature type="compositionally biased region" description="Pro residues" evidence="7">
    <location>
        <begin position="380"/>
        <end position="398"/>
    </location>
</feature>
<gene>
    <name evidence="9" type="ORF">CcaverHIS019_0209450</name>
</gene>
<feature type="region of interest" description="Disordered" evidence="7">
    <location>
        <begin position="519"/>
        <end position="727"/>
    </location>
</feature>
<dbReference type="GeneID" id="85493454"/>
<dbReference type="InterPro" id="IPR001766">
    <property type="entry name" value="Fork_head_dom"/>
</dbReference>
<comment type="subcellular location">
    <subcellularLocation>
        <location evidence="1 6">Nucleus</location>
    </subcellularLocation>
</comment>
<keyword evidence="2" id="KW-0805">Transcription regulation</keyword>
<feature type="DNA-binding region" description="Fork-head" evidence="6">
    <location>
        <begin position="222"/>
        <end position="298"/>
    </location>
</feature>
<dbReference type="InterPro" id="IPR036388">
    <property type="entry name" value="WH-like_DNA-bd_sf"/>
</dbReference>
<feature type="compositionally biased region" description="Polar residues" evidence="7">
    <location>
        <begin position="594"/>
        <end position="603"/>
    </location>
</feature>
<feature type="compositionally biased region" description="Low complexity" evidence="7">
    <location>
        <begin position="605"/>
        <end position="625"/>
    </location>
</feature>
<dbReference type="PRINTS" id="PR00053">
    <property type="entry name" value="FORKHEAD"/>
</dbReference>
<dbReference type="PROSITE" id="PS50039">
    <property type="entry name" value="FORK_HEAD_3"/>
    <property type="match status" value="1"/>
</dbReference>
<dbReference type="Proteomes" id="UP001233271">
    <property type="component" value="Chromosome 2"/>
</dbReference>
<dbReference type="PANTHER" id="PTHR45881:SF1">
    <property type="entry name" value="FORK HEAD PROTEIN HOMOLOG 2"/>
    <property type="match status" value="1"/>
</dbReference>
<evidence type="ECO:0000313" key="9">
    <source>
        <dbReference type="EMBL" id="BEI89583.1"/>
    </source>
</evidence>
<keyword evidence="3 6" id="KW-0238">DNA-binding</keyword>
<dbReference type="RefSeq" id="XP_060454849.1">
    <property type="nucleotide sequence ID" value="XM_060598014.1"/>
</dbReference>
<reference evidence="9" key="1">
    <citation type="journal article" date="2023" name="BMC Genomics">
        <title>Chromosome-level genome assemblies of Cutaneotrichosporon spp. (Trichosporonales, Basidiomycota) reveal imbalanced evolution between nucleotide sequences and chromosome synteny.</title>
        <authorList>
            <person name="Kobayashi Y."/>
            <person name="Kayamori A."/>
            <person name="Aoki K."/>
            <person name="Shiwa Y."/>
            <person name="Matsutani M."/>
            <person name="Fujita N."/>
            <person name="Sugita T."/>
            <person name="Iwasaki W."/>
            <person name="Tanaka N."/>
            <person name="Takashima M."/>
        </authorList>
    </citation>
    <scope>NUCLEOTIDE SEQUENCE</scope>
    <source>
        <strain evidence="9">HIS019</strain>
    </source>
</reference>
<dbReference type="GO" id="GO:0000978">
    <property type="term" value="F:RNA polymerase II cis-regulatory region sequence-specific DNA binding"/>
    <property type="evidence" value="ECO:0007669"/>
    <property type="project" value="TreeGrafter"/>
</dbReference>
<proteinExistence type="predicted"/>
<name>A0AA48IIN2_9TREE</name>
<dbReference type="CDD" id="cd00059">
    <property type="entry name" value="FH_FOX"/>
    <property type="match status" value="1"/>
</dbReference>
<feature type="region of interest" description="Disordered" evidence="7">
    <location>
        <begin position="764"/>
        <end position="826"/>
    </location>
</feature>
<sequence>MPPHPTTTHVPTLAGIRYAIPPQPSSGPNGAGSRYTMRGADVFGGPIEVSPQPHHQGLNGDMVADPNVYVYPTSHVHYDFQHAPTPMPQGAGITPARLGPAPRLSQPYNMPGSSDSQVTPLSKNNLQHRPSTADGSSSDNNSSAERPARPEAEPVTSSDVEAESPTRRVRSRIPTFEPAHARTTAPQKRKAAPAGRSSAKPTKAAVDPGVEGIPPGLPLETRPPLSFAWMIGNAILAAQAGGLSLEHIYRYISTCYPFFRNDDQWRNSVRHNLSIHKIFMTIPRSEIHPPGKGGIWTIPDEEKCHWQMGPDGVPKFTKTFPPSDPHYPHCRQTKWDIRVEEKARAKAEADGVEYVPKKGKRGKVPKHRQGLTQASNPIPFVLPPPPQEMMGGPPPQGGPPHLQSHLQHSMPMPMPMSMPMPMPPQPMPSQPHMAMPIHSPPPQAPIRGLPQMPVMPRGMSPQPQGSQDRLQVEDDGLDFEPEEQDAGRPLKLQPLRFIPASKEKRTITPLPSMVPPHSFAGQENKPPVPDEEGVFSTNGPPRPQPILRRTFQPASPDEVAQVDMNDYFNNDDDNLFETPAHKRQEVPSGPVSGSIHNVTSSAFKTPALTHTSSSPTSSPMPLTIPRGANHHPSGLQREWNPAEEVHSNGPRSPAGLDAPFAMKPTPLKKSFGEDDDNLRLAPRAAERVAPPKTPGVAPRTPGLPSKTMGGPPKTPISRSSAVMRTPNVKTPLMYQTPARSNFTPGRDQLNTPLWEVLGCLDRMKEDQQQEQANTTPLEPLEVLEQGNLTPRPTTNPASYSLDSPSRGPRDAIEIDSPISKRRRVAS</sequence>
<dbReference type="GO" id="GO:0005634">
    <property type="term" value="C:nucleus"/>
    <property type="evidence" value="ECO:0007669"/>
    <property type="project" value="UniProtKB-SubCell"/>
</dbReference>
<evidence type="ECO:0000256" key="2">
    <source>
        <dbReference type="ARBA" id="ARBA00023015"/>
    </source>
</evidence>
<evidence type="ECO:0000256" key="5">
    <source>
        <dbReference type="ARBA" id="ARBA00023242"/>
    </source>
</evidence>
<organism evidence="9 10">
    <name type="scientific">Cutaneotrichosporon cavernicola</name>
    <dbReference type="NCBI Taxonomy" id="279322"/>
    <lineage>
        <taxon>Eukaryota</taxon>
        <taxon>Fungi</taxon>
        <taxon>Dikarya</taxon>
        <taxon>Basidiomycota</taxon>
        <taxon>Agaricomycotina</taxon>
        <taxon>Tremellomycetes</taxon>
        <taxon>Trichosporonales</taxon>
        <taxon>Trichosporonaceae</taxon>
        <taxon>Cutaneotrichosporon</taxon>
    </lineage>
</organism>
<dbReference type="PANTHER" id="PTHR45881">
    <property type="entry name" value="CHECKPOINT SUPPRESSOR 1-LIKE, ISOFORM A-RELATED"/>
    <property type="match status" value="1"/>
</dbReference>
<feature type="compositionally biased region" description="Basic residues" evidence="7">
    <location>
        <begin position="357"/>
        <end position="369"/>
    </location>
</feature>
<dbReference type="PROSITE" id="PS00658">
    <property type="entry name" value="FORK_HEAD_2"/>
    <property type="match status" value="1"/>
</dbReference>
<evidence type="ECO:0000256" key="4">
    <source>
        <dbReference type="ARBA" id="ARBA00023163"/>
    </source>
</evidence>
<dbReference type="InterPro" id="IPR030456">
    <property type="entry name" value="TF_fork_head_CS_2"/>
</dbReference>
<protein>
    <recommendedName>
        <fullName evidence="8">Fork-head domain-containing protein</fullName>
    </recommendedName>
</protein>
<feature type="region of interest" description="Disordered" evidence="7">
    <location>
        <begin position="357"/>
        <end position="405"/>
    </location>
</feature>
<keyword evidence="5 6" id="KW-0539">Nucleus</keyword>
<feature type="compositionally biased region" description="Low complexity" evidence="7">
    <location>
        <begin position="132"/>
        <end position="144"/>
    </location>
</feature>
<evidence type="ECO:0000256" key="7">
    <source>
        <dbReference type="SAM" id="MobiDB-lite"/>
    </source>
</evidence>
<keyword evidence="10" id="KW-1185">Reference proteome</keyword>
<feature type="compositionally biased region" description="Polar residues" evidence="7">
    <location>
        <begin position="786"/>
        <end position="803"/>
    </location>
</feature>
<dbReference type="GO" id="GO:0000981">
    <property type="term" value="F:DNA-binding transcription factor activity, RNA polymerase II-specific"/>
    <property type="evidence" value="ECO:0007669"/>
    <property type="project" value="TreeGrafter"/>
</dbReference>
<dbReference type="Pfam" id="PF00250">
    <property type="entry name" value="Forkhead"/>
    <property type="match status" value="1"/>
</dbReference>
<dbReference type="PROSITE" id="PS00657">
    <property type="entry name" value="FORK_HEAD_1"/>
    <property type="match status" value="1"/>
</dbReference>
<feature type="compositionally biased region" description="Polar residues" evidence="7">
    <location>
        <begin position="106"/>
        <end position="130"/>
    </location>
</feature>
<evidence type="ECO:0000313" key="10">
    <source>
        <dbReference type="Proteomes" id="UP001233271"/>
    </source>
</evidence>
<evidence type="ECO:0000259" key="8">
    <source>
        <dbReference type="PROSITE" id="PS50039"/>
    </source>
</evidence>
<feature type="domain" description="Fork-head" evidence="8">
    <location>
        <begin position="222"/>
        <end position="298"/>
    </location>
</feature>
<dbReference type="SUPFAM" id="SSF46785">
    <property type="entry name" value="Winged helix' DNA-binding domain"/>
    <property type="match status" value="1"/>
</dbReference>
<dbReference type="KEGG" id="ccac:CcaHIS019_0209450"/>
<dbReference type="SMART" id="SM00339">
    <property type="entry name" value="FH"/>
    <property type="match status" value="1"/>
</dbReference>
<accession>A0AA48IIN2</accession>
<keyword evidence="4" id="KW-0804">Transcription</keyword>
<dbReference type="EMBL" id="AP028213">
    <property type="protein sequence ID" value="BEI89583.1"/>
    <property type="molecule type" value="Genomic_DNA"/>
</dbReference>